<accession>A0ABY3SEN8</accession>
<dbReference type="EMBL" id="CP090978">
    <property type="protein sequence ID" value="UJF31651.1"/>
    <property type="molecule type" value="Genomic_DNA"/>
</dbReference>
<dbReference type="RefSeq" id="WP_235117996.1">
    <property type="nucleotide sequence ID" value="NZ_CP090978.1"/>
</dbReference>
<keyword evidence="2" id="KW-1185">Reference proteome</keyword>
<gene>
    <name evidence="1" type="ORF">L0M14_17890</name>
</gene>
<protein>
    <recommendedName>
        <fullName evidence="3">Transposase</fullName>
    </recommendedName>
</protein>
<evidence type="ECO:0000313" key="1">
    <source>
        <dbReference type="EMBL" id="UJF31651.1"/>
    </source>
</evidence>
<reference evidence="1 2" key="1">
    <citation type="journal article" date="2024" name="Int. J. Syst. Evol. Microbiol.">
        <title>Paenibacillus hexagrammi sp. nov., a novel bacterium isolated from the gut content of Hexagrammos agrammus.</title>
        <authorList>
            <person name="Jung H.K."/>
            <person name="Kim D.G."/>
            <person name="Zin H."/>
            <person name="Park J."/>
            <person name="Jung H."/>
            <person name="Kim Y.O."/>
            <person name="Kong H.J."/>
            <person name="Kim J.W."/>
            <person name="Kim Y.S."/>
        </authorList>
    </citation>
    <scope>NUCLEOTIDE SEQUENCE [LARGE SCALE GENOMIC DNA]</scope>
    <source>
        <strain evidence="1 2">YPD9-1</strain>
    </source>
</reference>
<name>A0ABY3SEN8_9BACL</name>
<evidence type="ECO:0008006" key="3">
    <source>
        <dbReference type="Google" id="ProtNLM"/>
    </source>
</evidence>
<organism evidence="1 2">
    <name type="scientific">Paenibacillus hexagrammi</name>
    <dbReference type="NCBI Taxonomy" id="2908839"/>
    <lineage>
        <taxon>Bacteria</taxon>
        <taxon>Bacillati</taxon>
        <taxon>Bacillota</taxon>
        <taxon>Bacilli</taxon>
        <taxon>Bacillales</taxon>
        <taxon>Paenibacillaceae</taxon>
        <taxon>Paenibacillus</taxon>
    </lineage>
</organism>
<proteinExistence type="predicted"/>
<sequence>MNVKNVGIKQPLHPAPLWKEPNEIVQMAHSSLLVAQPEGINATTLAEIIQVTYKTAWAILQKIRLAMHETDEHSLLSGKIRANSAIYGKPYNSSIRKHPQEHLFTIAASQDSINYSQQIKLKIIPTAHLQQGLILKNEIEDFKSKHIATYSDDVQYVTGRYSPERFHDLLQIANQACKWLNNTYHGLGKKYLQLYMDEFSYRYNHYLNNSKSMLLQLTQLCLSKLRLNYSFIEAI</sequence>
<dbReference type="Proteomes" id="UP001649230">
    <property type="component" value="Chromosome"/>
</dbReference>
<evidence type="ECO:0000313" key="2">
    <source>
        <dbReference type="Proteomes" id="UP001649230"/>
    </source>
</evidence>